<organism evidence="1">
    <name type="scientific">marine metagenome</name>
    <dbReference type="NCBI Taxonomy" id="408172"/>
    <lineage>
        <taxon>unclassified sequences</taxon>
        <taxon>metagenomes</taxon>
        <taxon>ecological metagenomes</taxon>
    </lineage>
</organism>
<protein>
    <submittedName>
        <fullName evidence="1">Uncharacterized protein</fullName>
    </submittedName>
</protein>
<dbReference type="EMBL" id="UINC01001071">
    <property type="protein sequence ID" value="SUZ69730.1"/>
    <property type="molecule type" value="Genomic_DNA"/>
</dbReference>
<name>A0A381PS31_9ZZZZ</name>
<evidence type="ECO:0000313" key="1">
    <source>
        <dbReference type="EMBL" id="SUZ69730.1"/>
    </source>
</evidence>
<feature type="non-terminal residue" evidence="1">
    <location>
        <position position="280"/>
    </location>
</feature>
<reference evidence="1" key="1">
    <citation type="submission" date="2018-05" db="EMBL/GenBank/DDBJ databases">
        <authorList>
            <person name="Lanie J.A."/>
            <person name="Ng W.-L."/>
            <person name="Kazmierczak K.M."/>
            <person name="Andrzejewski T.M."/>
            <person name="Davidsen T.M."/>
            <person name="Wayne K.J."/>
            <person name="Tettelin H."/>
            <person name="Glass J.I."/>
            <person name="Rusch D."/>
            <person name="Podicherti R."/>
            <person name="Tsui H.-C.T."/>
            <person name="Winkler M.E."/>
        </authorList>
    </citation>
    <scope>NUCLEOTIDE SEQUENCE</scope>
</reference>
<proteinExistence type="predicted"/>
<sequence length="280" mass="31449">MRFLWSLGASMLACMVFAAPSHAQTSSSWWERLSIGMDFRQRLEELRQFENSSPDVSQSGVTQRRLKIRARLTLNSQVNDDFQIGVRLGTGNMDDPLSSNQTLSELLTRKPIGLDRAFMTYNPNAVPVLTIGVGKFGLPVTRTEMSWDIDVNWEGLYQQVRGTTGAMSYRFVTSQVSIHEEKQRDDTLMFATYGDVSFNFDSGHSVQFVAADYLFSGIDSVAIFVDTEGIGRNTNLTQRDNTGKIIGFQSDFNLIDLIAKATLNTGRRNYPLQLTANWIT</sequence>
<dbReference type="Pfam" id="PF16930">
    <property type="entry name" value="Porin_5"/>
    <property type="match status" value="1"/>
</dbReference>
<dbReference type="AlphaFoldDB" id="A0A381PS31"/>
<accession>A0A381PS31</accession>
<dbReference type="InterPro" id="IPR032638">
    <property type="entry name" value="Porin_5"/>
</dbReference>
<gene>
    <name evidence="1" type="ORF">METZ01_LOCUS22584</name>
</gene>